<dbReference type="EMBL" id="LAZR01048854">
    <property type="protein sequence ID" value="KKK90984.1"/>
    <property type="molecule type" value="Genomic_DNA"/>
</dbReference>
<feature type="non-terminal residue" evidence="2">
    <location>
        <position position="1"/>
    </location>
</feature>
<dbReference type="AlphaFoldDB" id="A0A0F9BK58"/>
<evidence type="ECO:0000313" key="2">
    <source>
        <dbReference type="EMBL" id="KKK90984.1"/>
    </source>
</evidence>
<accession>A0A0F9BK58</accession>
<dbReference type="SUPFAM" id="SSF54523">
    <property type="entry name" value="Pili subunits"/>
    <property type="match status" value="1"/>
</dbReference>
<sequence length="202" mass="21259">IRAGVVPSNFIDATGDAIAHPFGGSMAVTGNGDGFVISYSDISQAACLRLASIDETGVGPMGTGLMGLTISGDPIDPTTSPEMKGAVTAEEVAANCSDGVEMAIYYAKHPSGGFSYYCGPPGMVWEEANGGYRVSGVQIPGGYPLDQVRSSAGPTYTSFIRPNNNQVIDVFADYRGYDGSWHVWGQTHQLEPYEVMAPDENC</sequence>
<feature type="domain" description="Type 4 secretion system PilS N-terminal" evidence="1">
    <location>
        <begin position="1"/>
        <end position="99"/>
    </location>
</feature>
<organism evidence="2">
    <name type="scientific">marine sediment metagenome</name>
    <dbReference type="NCBI Taxonomy" id="412755"/>
    <lineage>
        <taxon>unclassified sequences</taxon>
        <taxon>metagenomes</taxon>
        <taxon>ecological metagenomes</taxon>
    </lineage>
</organism>
<gene>
    <name evidence="2" type="ORF">LCGC14_2717510</name>
</gene>
<name>A0A0F9BK58_9ZZZZ</name>
<protein>
    <recommendedName>
        <fullName evidence="1">Type 4 secretion system PilS N-terminal domain-containing protein</fullName>
    </recommendedName>
</protein>
<dbReference type="InterPro" id="IPR014911">
    <property type="entry name" value="PilS_N"/>
</dbReference>
<evidence type="ECO:0000259" key="1">
    <source>
        <dbReference type="Pfam" id="PF08805"/>
    </source>
</evidence>
<reference evidence="2" key="1">
    <citation type="journal article" date="2015" name="Nature">
        <title>Complex archaea that bridge the gap between prokaryotes and eukaryotes.</title>
        <authorList>
            <person name="Spang A."/>
            <person name="Saw J.H."/>
            <person name="Jorgensen S.L."/>
            <person name="Zaremba-Niedzwiedzka K."/>
            <person name="Martijn J."/>
            <person name="Lind A.E."/>
            <person name="van Eijk R."/>
            <person name="Schleper C."/>
            <person name="Guy L."/>
            <person name="Ettema T.J."/>
        </authorList>
    </citation>
    <scope>NUCLEOTIDE SEQUENCE</scope>
</reference>
<dbReference type="Pfam" id="PF08805">
    <property type="entry name" value="PilS"/>
    <property type="match status" value="1"/>
</dbReference>
<comment type="caution">
    <text evidence="2">The sequence shown here is derived from an EMBL/GenBank/DDBJ whole genome shotgun (WGS) entry which is preliminary data.</text>
</comment>
<dbReference type="Gene3D" id="3.30.1690.10">
    <property type="entry name" value="TcpA-like pilin"/>
    <property type="match status" value="1"/>
</dbReference>
<proteinExistence type="predicted"/>
<dbReference type="InterPro" id="IPR045584">
    <property type="entry name" value="Pilin-like"/>
</dbReference>